<keyword evidence="13" id="KW-1185">Reference proteome</keyword>
<dbReference type="InterPro" id="IPR017946">
    <property type="entry name" value="PLC-like_Pdiesterase_TIM-brl"/>
</dbReference>
<feature type="region of interest" description="Disordered" evidence="8">
    <location>
        <begin position="607"/>
        <end position="691"/>
    </location>
</feature>
<dbReference type="InterPro" id="IPR001192">
    <property type="entry name" value="PI-PLC_fam"/>
</dbReference>
<evidence type="ECO:0000256" key="1">
    <source>
        <dbReference type="ARBA" id="ARBA00012368"/>
    </source>
</evidence>
<dbReference type="InterPro" id="IPR011992">
    <property type="entry name" value="EF-hand-dom_pair"/>
</dbReference>
<dbReference type="PROSITE" id="PS50008">
    <property type="entry name" value="PIPLC_Y_DOMAIN"/>
    <property type="match status" value="1"/>
</dbReference>
<dbReference type="PANTHER" id="PTHR10336">
    <property type="entry name" value="PHOSPHOINOSITIDE-SPECIFIC PHOSPHOLIPASE C FAMILY PROTEIN"/>
    <property type="match status" value="1"/>
</dbReference>
<feature type="compositionally biased region" description="Low complexity" evidence="8">
    <location>
        <begin position="668"/>
        <end position="685"/>
    </location>
</feature>
<keyword evidence="5 7" id="KW-0443">Lipid metabolism</keyword>
<accession>A0AAD6S9J7</accession>
<evidence type="ECO:0000259" key="10">
    <source>
        <dbReference type="PROSITE" id="PS50008"/>
    </source>
</evidence>
<dbReference type="GO" id="GO:0048015">
    <property type="term" value="P:phosphatidylinositol-mediated signaling"/>
    <property type="evidence" value="ECO:0007669"/>
    <property type="project" value="TreeGrafter"/>
</dbReference>
<dbReference type="Pfam" id="PF00168">
    <property type="entry name" value="C2"/>
    <property type="match status" value="2"/>
</dbReference>
<dbReference type="PROSITE" id="PS50004">
    <property type="entry name" value="C2"/>
    <property type="match status" value="1"/>
</dbReference>
<evidence type="ECO:0000256" key="6">
    <source>
        <dbReference type="ARBA" id="ARBA00023224"/>
    </source>
</evidence>
<protein>
    <recommendedName>
        <fullName evidence="1 7">Phosphoinositide phospholipase C</fullName>
        <ecNumber evidence="1 7">3.1.4.11</ecNumber>
    </recommendedName>
</protein>
<dbReference type="AlphaFoldDB" id="A0AAD6S9J7"/>
<reference evidence="12" key="1">
    <citation type="submission" date="2023-03" db="EMBL/GenBank/DDBJ databases">
        <title>Massive genome expansion in bonnet fungi (Mycena s.s.) driven by repeated elements and novel gene families across ecological guilds.</title>
        <authorList>
            <consortium name="Lawrence Berkeley National Laboratory"/>
            <person name="Harder C.B."/>
            <person name="Miyauchi S."/>
            <person name="Viragh M."/>
            <person name="Kuo A."/>
            <person name="Thoen E."/>
            <person name="Andreopoulos B."/>
            <person name="Lu D."/>
            <person name="Skrede I."/>
            <person name="Drula E."/>
            <person name="Henrissat B."/>
            <person name="Morin E."/>
            <person name="Kohler A."/>
            <person name="Barry K."/>
            <person name="LaButti K."/>
            <person name="Morin E."/>
            <person name="Salamov A."/>
            <person name="Lipzen A."/>
            <person name="Mereny Z."/>
            <person name="Hegedus B."/>
            <person name="Baldrian P."/>
            <person name="Stursova M."/>
            <person name="Weitz H."/>
            <person name="Taylor A."/>
            <person name="Grigoriev I.V."/>
            <person name="Nagy L.G."/>
            <person name="Martin F."/>
            <person name="Kauserud H."/>
        </authorList>
    </citation>
    <scope>NUCLEOTIDE SEQUENCE</scope>
    <source>
        <strain evidence="12">CBHHK200</strain>
    </source>
</reference>
<dbReference type="GO" id="GO:0004435">
    <property type="term" value="F:phosphatidylinositol-4,5-bisphosphate phospholipase C activity"/>
    <property type="evidence" value="ECO:0007669"/>
    <property type="project" value="UniProtKB-EC"/>
</dbReference>
<dbReference type="PANTHER" id="PTHR10336:SF36">
    <property type="entry name" value="1-PHOSPHATIDYLINOSITOL 4,5-BISPHOSPHATE PHOSPHODIESTERASE BETA-4"/>
    <property type="match status" value="1"/>
</dbReference>
<feature type="domain" description="C2" evidence="9">
    <location>
        <begin position="816"/>
        <end position="978"/>
    </location>
</feature>
<keyword evidence="6" id="KW-0807">Transducer</keyword>
<evidence type="ECO:0000256" key="5">
    <source>
        <dbReference type="ARBA" id="ARBA00023098"/>
    </source>
</evidence>
<dbReference type="Gene3D" id="3.20.20.190">
    <property type="entry name" value="Phosphatidylinositol (PI) phosphodiesterase"/>
    <property type="match status" value="1"/>
</dbReference>
<dbReference type="GO" id="GO:0016042">
    <property type="term" value="P:lipid catabolic process"/>
    <property type="evidence" value="ECO:0007669"/>
    <property type="project" value="UniProtKB-KW"/>
</dbReference>
<feature type="domain" description="EF-hand" evidence="11">
    <location>
        <begin position="279"/>
        <end position="314"/>
    </location>
</feature>
<dbReference type="Gene3D" id="1.10.238.10">
    <property type="entry name" value="EF-hand"/>
    <property type="match status" value="2"/>
</dbReference>
<dbReference type="EMBL" id="JARJCM010000188">
    <property type="protein sequence ID" value="KAJ7023444.1"/>
    <property type="molecule type" value="Genomic_DNA"/>
</dbReference>
<dbReference type="SMART" id="SM00054">
    <property type="entry name" value="EFh"/>
    <property type="match status" value="1"/>
</dbReference>
<dbReference type="SMART" id="SM00149">
    <property type="entry name" value="PLCYc"/>
    <property type="match status" value="1"/>
</dbReference>
<evidence type="ECO:0000259" key="11">
    <source>
        <dbReference type="PROSITE" id="PS50222"/>
    </source>
</evidence>
<dbReference type="GO" id="GO:0005509">
    <property type="term" value="F:calcium ion binding"/>
    <property type="evidence" value="ECO:0007669"/>
    <property type="project" value="InterPro"/>
</dbReference>
<dbReference type="InterPro" id="IPR037755">
    <property type="entry name" value="Plc1_PH"/>
</dbReference>
<proteinExistence type="predicted"/>
<dbReference type="InterPro" id="IPR035892">
    <property type="entry name" value="C2_domain_sf"/>
</dbReference>
<dbReference type="SUPFAM" id="SSF49562">
    <property type="entry name" value="C2 domain (Calcium/lipid-binding domain, CaLB)"/>
    <property type="match status" value="1"/>
</dbReference>
<dbReference type="CDD" id="cd00275">
    <property type="entry name" value="C2_PLC_like"/>
    <property type="match status" value="1"/>
</dbReference>
<dbReference type="PRINTS" id="PR00390">
    <property type="entry name" value="PHPHLIPASEC"/>
</dbReference>
<dbReference type="CDD" id="cd08598">
    <property type="entry name" value="PI-PLC1c_yeast"/>
    <property type="match status" value="1"/>
</dbReference>
<comment type="catalytic activity">
    <reaction evidence="7">
        <text>a 1,2-diacyl-sn-glycero-3-phospho-(1D-myo-inositol-4,5-bisphosphate) + H2O = 1D-myo-inositol 1,4,5-trisphosphate + a 1,2-diacyl-sn-glycerol + H(+)</text>
        <dbReference type="Rhea" id="RHEA:33179"/>
        <dbReference type="ChEBI" id="CHEBI:15377"/>
        <dbReference type="ChEBI" id="CHEBI:15378"/>
        <dbReference type="ChEBI" id="CHEBI:17815"/>
        <dbReference type="ChEBI" id="CHEBI:58456"/>
        <dbReference type="ChEBI" id="CHEBI:203600"/>
        <dbReference type="EC" id="3.1.4.11"/>
    </reaction>
</comment>
<dbReference type="SMART" id="SM00148">
    <property type="entry name" value="PLCXc"/>
    <property type="match status" value="1"/>
</dbReference>
<evidence type="ECO:0000256" key="4">
    <source>
        <dbReference type="ARBA" id="ARBA00022963"/>
    </source>
</evidence>
<dbReference type="SUPFAM" id="SSF50729">
    <property type="entry name" value="PH domain-like"/>
    <property type="match status" value="1"/>
</dbReference>
<evidence type="ECO:0000256" key="7">
    <source>
        <dbReference type="RuleBase" id="RU361133"/>
    </source>
</evidence>
<gene>
    <name evidence="12" type="ORF">C8F04DRAFT_181712</name>
</gene>
<dbReference type="PROSITE" id="PS00018">
    <property type="entry name" value="EF_HAND_1"/>
    <property type="match status" value="1"/>
</dbReference>
<keyword evidence="2 7" id="KW-0378">Hydrolase</keyword>
<evidence type="ECO:0000256" key="8">
    <source>
        <dbReference type="SAM" id="MobiDB-lite"/>
    </source>
</evidence>
<evidence type="ECO:0000256" key="2">
    <source>
        <dbReference type="ARBA" id="ARBA00022801"/>
    </source>
</evidence>
<dbReference type="PROSITE" id="PS50007">
    <property type="entry name" value="PIPLC_X_DOMAIN"/>
    <property type="match status" value="1"/>
</dbReference>
<name>A0AAD6S9J7_9AGAR</name>
<keyword evidence="3" id="KW-0106">Calcium</keyword>
<dbReference type="Gene3D" id="2.30.29.30">
    <property type="entry name" value="Pleckstrin-homology domain (PH domain)/Phosphotyrosine-binding domain (PTB)"/>
    <property type="match status" value="1"/>
</dbReference>
<dbReference type="CDD" id="cd13360">
    <property type="entry name" value="PH_PLC_fungal"/>
    <property type="match status" value="1"/>
</dbReference>
<dbReference type="InterPro" id="IPR018247">
    <property type="entry name" value="EF_Hand_1_Ca_BS"/>
</dbReference>
<dbReference type="InterPro" id="IPR000008">
    <property type="entry name" value="C2_dom"/>
</dbReference>
<organism evidence="12 13">
    <name type="scientific">Mycena alexandri</name>
    <dbReference type="NCBI Taxonomy" id="1745969"/>
    <lineage>
        <taxon>Eukaryota</taxon>
        <taxon>Fungi</taxon>
        <taxon>Dikarya</taxon>
        <taxon>Basidiomycota</taxon>
        <taxon>Agaricomycotina</taxon>
        <taxon>Agaricomycetes</taxon>
        <taxon>Agaricomycetidae</taxon>
        <taxon>Agaricales</taxon>
        <taxon>Marasmiineae</taxon>
        <taxon>Mycenaceae</taxon>
        <taxon>Mycena</taxon>
    </lineage>
</organism>
<dbReference type="GO" id="GO:0051209">
    <property type="term" value="P:release of sequestered calcium ion into cytosol"/>
    <property type="evidence" value="ECO:0007669"/>
    <property type="project" value="TreeGrafter"/>
</dbReference>
<keyword evidence="4 7" id="KW-0442">Lipid degradation</keyword>
<evidence type="ECO:0000313" key="12">
    <source>
        <dbReference type="EMBL" id="KAJ7023444.1"/>
    </source>
</evidence>
<evidence type="ECO:0000256" key="3">
    <source>
        <dbReference type="ARBA" id="ARBA00022837"/>
    </source>
</evidence>
<sequence length="998" mass="111379">MESLPFYFDSHNTMDDAAQMRRRVMDSLESVTHVTRIAPTINYPALDRNAPLYPGLPVPDPPRMLRRANNIMIPNLNQPSPGLSPRRRLGASIRRRLGRIGRSKSPGSGEGTPRSSISSVDDTVPKIVQEGIFLTKISAKKQRKLLFRLDPDRGQLIWESTVKKHIPIDAVKELRPGVDAKNYREKFQYLSDEYEDRWLTITYMVDGKYKTMHLLAPTKDVMDMWITALRRLFAAQTELLSGLSHGEMLEAVWERRYWNGRGFTFEDVEKLCKRLNATYPEDELRRIFKASDSNRNNCLDFEDFRQFVKLLKARPDIDRLYKKLIQKRGYFDFDVFQTFMRDIQRSALGTAELQALFDIYVYDSDPGSPFLSSPSTPSSSSTPPATISLESFASFLTSPDNPAFAEPDERPQERKNHLTYHSKDIPDEAMVGEALGAPSETAYDGGGHDMTRPLSEYYISSSHNTYLAGHQLVGESTIEGYVRALQAGCRCVEIDIHPGNPAPFITHGNTLTSKLSVRAVCEAINQFAFAVSPYPLIISAEIHCSPAQQDMVVDIMMSVFGDKLIRAPVDGRPPIDELPSPHDLRGMIMLKAKNLYVSRDAPLVGGVQGTEAPYTSADSTEDSEMNSRFEDVSINSSSAPDSKRERPPLLQKASAAIKRVRSRSRGHSPSQSYSESRSSPPSSYIPLPPLPSPADTAKPKMSLALLALLVYTVGVKYRGINKKEEYAPQHMFSLSENTAGKLIRSGAVQDVIKHNRTHLIRIYPKGTRLKSSNYLPHGYWSAGAQLVAINWQTPDLGYMMNHAMFQRNGGSGYVLKPRALRLPNQKDLLAKKTEHVLEVGIISAQQLPPPKDSSGQPDTAASVDPFVEVSLHVPDWSGFQRGAALGLLLPPSPSPGSSSGNGSAIMYRTSAVKNNGFNPVWEEKLRIPFACMGDMMDLIFVRFAVRQDGSKEDDEPLAVYCTSLACLQQGYRHIPLHDSQLSRYTFSTLFLKIGIVDL</sequence>
<dbReference type="EC" id="3.1.4.11" evidence="1 7"/>
<dbReference type="SUPFAM" id="SSF51695">
    <property type="entry name" value="PLC-like phosphodiesterases"/>
    <property type="match status" value="1"/>
</dbReference>
<dbReference type="Gene3D" id="2.60.40.150">
    <property type="entry name" value="C2 domain"/>
    <property type="match status" value="1"/>
</dbReference>
<evidence type="ECO:0000313" key="13">
    <source>
        <dbReference type="Proteomes" id="UP001218188"/>
    </source>
</evidence>
<dbReference type="InterPro" id="IPR000909">
    <property type="entry name" value="PLipase_C_PInositol-sp_X_dom"/>
</dbReference>
<dbReference type="Proteomes" id="UP001218188">
    <property type="component" value="Unassembled WGS sequence"/>
</dbReference>
<comment type="caution">
    <text evidence="12">The sequence shown here is derived from an EMBL/GenBank/DDBJ whole genome shotgun (WGS) entry which is preliminary data.</text>
</comment>
<dbReference type="InterPro" id="IPR001711">
    <property type="entry name" value="PLipase_C_Pinositol-sp_Y"/>
</dbReference>
<feature type="domain" description="PI-PLC Y-box" evidence="10">
    <location>
        <begin position="705"/>
        <end position="821"/>
    </location>
</feature>
<dbReference type="SUPFAM" id="SSF47473">
    <property type="entry name" value="EF-hand"/>
    <property type="match status" value="1"/>
</dbReference>
<dbReference type="InterPro" id="IPR002048">
    <property type="entry name" value="EF_hand_dom"/>
</dbReference>
<feature type="region of interest" description="Disordered" evidence="8">
    <location>
        <begin position="94"/>
        <end position="121"/>
    </location>
</feature>
<dbReference type="InterPro" id="IPR011993">
    <property type="entry name" value="PH-like_dom_sf"/>
</dbReference>
<evidence type="ECO:0000259" key="9">
    <source>
        <dbReference type="PROSITE" id="PS50004"/>
    </source>
</evidence>
<dbReference type="Pfam" id="PF00388">
    <property type="entry name" value="PI-PLC-X"/>
    <property type="match status" value="1"/>
</dbReference>
<dbReference type="Pfam" id="PF00387">
    <property type="entry name" value="PI-PLC-Y"/>
    <property type="match status" value="1"/>
</dbReference>
<dbReference type="PROSITE" id="PS50222">
    <property type="entry name" value="EF_HAND_2"/>
    <property type="match status" value="1"/>
</dbReference>
<dbReference type="SMART" id="SM00239">
    <property type="entry name" value="C2"/>
    <property type="match status" value="1"/>
</dbReference>